<feature type="transmembrane region" description="Helical" evidence="1">
    <location>
        <begin position="7"/>
        <end position="23"/>
    </location>
</feature>
<evidence type="ECO:0000256" key="1">
    <source>
        <dbReference type="SAM" id="Phobius"/>
    </source>
</evidence>
<dbReference type="EMBL" id="FNCZ01000001">
    <property type="protein sequence ID" value="SDG74210.1"/>
    <property type="molecule type" value="Genomic_DNA"/>
</dbReference>
<sequence>MIKSLTVYMLSFSIVFIIVHFLQEFILNQLNSSVRFSLWDTNLFFAIASIVICLHLKFFSFFKKLQPQLGFIYLPTLFIKGILFFIMFKSPIFGLVDLTTTERLNLLIPLLLFLGLEVFFVVKIITKNEV</sequence>
<protein>
    <submittedName>
        <fullName evidence="2">Uncharacterized protein</fullName>
    </submittedName>
</protein>
<dbReference type="RefSeq" id="WP_092465960.1">
    <property type="nucleotide sequence ID" value="NZ_FNCZ01000001.1"/>
</dbReference>
<reference evidence="3" key="1">
    <citation type="submission" date="2016-10" db="EMBL/GenBank/DDBJ databases">
        <authorList>
            <person name="Varghese N."/>
            <person name="Submissions S."/>
        </authorList>
    </citation>
    <scope>NUCLEOTIDE SEQUENCE [LARGE SCALE GENOMIC DNA]</scope>
    <source>
        <strain evidence="3">DSM 15363</strain>
    </source>
</reference>
<feature type="transmembrane region" description="Helical" evidence="1">
    <location>
        <begin position="43"/>
        <end position="62"/>
    </location>
</feature>
<organism evidence="2 3">
    <name type="scientific">Winogradskyella thalassocola</name>
    <dbReference type="NCBI Taxonomy" id="262004"/>
    <lineage>
        <taxon>Bacteria</taxon>
        <taxon>Pseudomonadati</taxon>
        <taxon>Bacteroidota</taxon>
        <taxon>Flavobacteriia</taxon>
        <taxon>Flavobacteriales</taxon>
        <taxon>Flavobacteriaceae</taxon>
        <taxon>Winogradskyella</taxon>
    </lineage>
</organism>
<dbReference type="InterPro" id="IPR046166">
    <property type="entry name" value="DUF6168"/>
</dbReference>
<dbReference type="STRING" id="262004.SAMN04489796_101457"/>
<dbReference type="AlphaFoldDB" id="A0A1G7WSI8"/>
<proteinExistence type="predicted"/>
<evidence type="ECO:0000313" key="2">
    <source>
        <dbReference type="EMBL" id="SDG74210.1"/>
    </source>
</evidence>
<feature type="transmembrane region" description="Helical" evidence="1">
    <location>
        <begin position="69"/>
        <end position="88"/>
    </location>
</feature>
<keyword evidence="1" id="KW-1133">Transmembrane helix</keyword>
<dbReference type="Pfam" id="PF19665">
    <property type="entry name" value="DUF6168"/>
    <property type="match status" value="1"/>
</dbReference>
<gene>
    <name evidence="2" type="ORF">SAMN04489796_101457</name>
</gene>
<keyword evidence="1" id="KW-0472">Membrane</keyword>
<keyword evidence="1" id="KW-0812">Transmembrane</keyword>
<name>A0A1G7WSI8_9FLAO</name>
<feature type="transmembrane region" description="Helical" evidence="1">
    <location>
        <begin position="108"/>
        <end position="126"/>
    </location>
</feature>
<evidence type="ECO:0000313" key="3">
    <source>
        <dbReference type="Proteomes" id="UP000199492"/>
    </source>
</evidence>
<dbReference type="Proteomes" id="UP000199492">
    <property type="component" value="Unassembled WGS sequence"/>
</dbReference>
<keyword evidence="3" id="KW-1185">Reference proteome</keyword>
<accession>A0A1G7WSI8</accession>